<dbReference type="AlphaFoldDB" id="A0A941HTB8"/>
<dbReference type="InterPro" id="IPR013216">
    <property type="entry name" value="Methyltransf_11"/>
</dbReference>
<evidence type="ECO:0000259" key="1">
    <source>
        <dbReference type="Pfam" id="PF08241"/>
    </source>
</evidence>
<dbReference type="InterPro" id="IPR029063">
    <property type="entry name" value="SAM-dependent_MTases_sf"/>
</dbReference>
<feature type="domain" description="Methyltransferase type 11" evidence="1">
    <location>
        <begin position="37"/>
        <end position="125"/>
    </location>
</feature>
<dbReference type="EMBL" id="JAGSIE010000014">
    <property type="protein sequence ID" value="MBR7553615.1"/>
    <property type="molecule type" value="Genomic_DNA"/>
</dbReference>
<dbReference type="RefSeq" id="WP_212369006.1">
    <property type="nucleotide sequence ID" value="NZ_JAGSIE010000014.1"/>
</dbReference>
<comment type="caution">
    <text evidence="2">The sequence shown here is derived from an EMBL/GenBank/DDBJ whole genome shotgun (WGS) entry which is preliminary data.</text>
</comment>
<evidence type="ECO:0000313" key="2">
    <source>
        <dbReference type="EMBL" id="MBR7553615.1"/>
    </source>
</evidence>
<dbReference type="InterPro" id="IPR052356">
    <property type="entry name" value="Thiol_S-MT"/>
</dbReference>
<dbReference type="PANTHER" id="PTHR45036:SF1">
    <property type="entry name" value="METHYLTRANSFERASE LIKE 7A"/>
    <property type="match status" value="1"/>
</dbReference>
<dbReference type="PANTHER" id="PTHR45036">
    <property type="entry name" value="METHYLTRANSFERASE LIKE 7B"/>
    <property type="match status" value="1"/>
</dbReference>
<keyword evidence="2" id="KW-0489">Methyltransferase</keyword>
<dbReference type="Pfam" id="PF08241">
    <property type="entry name" value="Methyltransf_11"/>
    <property type="match status" value="1"/>
</dbReference>
<dbReference type="Gene3D" id="3.40.50.150">
    <property type="entry name" value="Vaccinia Virus protein VP39"/>
    <property type="match status" value="1"/>
</dbReference>
<organism evidence="2 3">
    <name type="scientific">Allobacillus saliphilus</name>
    <dbReference type="NCBI Taxonomy" id="2912308"/>
    <lineage>
        <taxon>Bacteria</taxon>
        <taxon>Bacillati</taxon>
        <taxon>Bacillota</taxon>
        <taxon>Bacilli</taxon>
        <taxon>Bacillales</taxon>
        <taxon>Bacillaceae</taxon>
        <taxon>Allobacillus</taxon>
    </lineage>
</organism>
<proteinExistence type="predicted"/>
<dbReference type="GO" id="GO:0032259">
    <property type="term" value="P:methylation"/>
    <property type="evidence" value="ECO:0007669"/>
    <property type="project" value="UniProtKB-KW"/>
</dbReference>
<sequence>MGSLFSKAYDRVMKPVEQRRFGKIRKKLVSNQQGTVLEIGSGTGANFPYYKNAEKVIAIEPDHSMRELSEKKRSEATVPIELVNASAERLPFDDNTFDVVVGTLVLCSVTDLNQALQEIKRVAKYEAPILFLEHVRLDQPIVGRLQDVVTPVWKRMCDGCHLNRNTLESIKQNGFRVEQVDQHFKGLFLEIRARNEK</sequence>
<dbReference type="SUPFAM" id="SSF53335">
    <property type="entry name" value="S-adenosyl-L-methionine-dependent methyltransferases"/>
    <property type="match status" value="1"/>
</dbReference>
<gene>
    <name evidence="2" type="ORF">KC820_05530</name>
</gene>
<protein>
    <submittedName>
        <fullName evidence="2">Class I SAM-dependent methyltransferase</fullName>
    </submittedName>
</protein>
<keyword evidence="2" id="KW-0808">Transferase</keyword>
<accession>A0A941HTB8</accession>
<dbReference type="CDD" id="cd02440">
    <property type="entry name" value="AdoMet_MTases"/>
    <property type="match status" value="1"/>
</dbReference>
<dbReference type="Proteomes" id="UP000675431">
    <property type="component" value="Unassembled WGS sequence"/>
</dbReference>
<keyword evidence="3" id="KW-1185">Reference proteome</keyword>
<dbReference type="GO" id="GO:0008757">
    <property type="term" value="F:S-adenosylmethionine-dependent methyltransferase activity"/>
    <property type="evidence" value="ECO:0007669"/>
    <property type="project" value="InterPro"/>
</dbReference>
<evidence type="ECO:0000313" key="3">
    <source>
        <dbReference type="Proteomes" id="UP000675431"/>
    </source>
</evidence>
<reference evidence="2 3" key="1">
    <citation type="submission" date="2021-04" db="EMBL/GenBank/DDBJ databases">
        <title>Allobacillus sp. nov. SKP8-2 isolated from shrimp paste.</title>
        <authorList>
            <person name="Tanasupawat S."/>
            <person name="Yiamsombat S."/>
            <person name="Kanchanasin P."/>
            <person name="Kuncharoen N."/>
        </authorList>
    </citation>
    <scope>NUCLEOTIDE SEQUENCE [LARGE SCALE GENOMIC DNA]</scope>
    <source>
        <strain evidence="2 3">SKP8-2</strain>
    </source>
</reference>
<name>A0A941HTB8_9BACI</name>